<feature type="region of interest" description="Disordered" evidence="1">
    <location>
        <begin position="139"/>
        <end position="176"/>
    </location>
</feature>
<dbReference type="OrthoDB" id="198893at2157"/>
<name>A0A1H3I5D8_9EURY</name>
<dbReference type="EMBL" id="FNPB01000009">
    <property type="protein sequence ID" value="SDY22917.1"/>
    <property type="molecule type" value="Genomic_DNA"/>
</dbReference>
<reference evidence="3" key="1">
    <citation type="submission" date="2016-10" db="EMBL/GenBank/DDBJ databases">
        <authorList>
            <person name="Varghese N."/>
            <person name="Submissions S."/>
        </authorList>
    </citation>
    <scope>NUCLEOTIDE SEQUENCE [LARGE SCALE GENOMIC DNA]</scope>
    <source>
        <strain evidence="3">CGMCC 1.10118</strain>
    </source>
</reference>
<dbReference type="AlphaFoldDB" id="A0A1H3I5D8"/>
<evidence type="ECO:0000313" key="3">
    <source>
        <dbReference type="Proteomes" id="UP000199170"/>
    </source>
</evidence>
<dbReference type="Pfam" id="PF13826">
    <property type="entry name" value="Monooxy_af470-like"/>
    <property type="match status" value="1"/>
</dbReference>
<gene>
    <name evidence="2" type="ORF">SAMN04487946_1096</name>
</gene>
<evidence type="ECO:0000313" key="2">
    <source>
        <dbReference type="EMBL" id="SDY22917.1"/>
    </source>
</evidence>
<protein>
    <recommendedName>
        <fullName evidence="4">DUF4188 domain-containing protein</fullName>
    </recommendedName>
</protein>
<keyword evidence="3" id="KW-1185">Reference proteome</keyword>
<dbReference type="RefSeq" id="WP_089767869.1">
    <property type="nucleotide sequence ID" value="NZ_FNPB01000009.1"/>
</dbReference>
<proteinExistence type="predicted"/>
<evidence type="ECO:0000256" key="1">
    <source>
        <dbReference type="SAM" id="MobiDB-lite"/>
    </source>
</evidence>
<dbReference type="Proteomes" id="UP000199170">
    <property type="component" value="Unassembled WGS sequence"/>
</dbReference>
<organism evidence="2 3">
    <name type="scientific">Halobellus clavatus</name>
    <dbReference type="NCBI Taxonomy" id="660517"/>
    <lineage>
        <taxon>Archaea</taxon>
        <taxon>Methanobacteriati</taxon>
        <taxon>Methanobacteriota</taxon>
        <taxon>Stenosarchaea group</taxon>
        <taxon>Halobacteria</taxon>
        <taxon>Halobacteriales</taxon>
        <taxon>Haloferacaceae</taxon>
        <taxon>Halobellus</taxon>
    </lineage>
</organism>
<sequence>MSGDIISERVTADIEGEFVVFRIGMRINKLWKVHKWAPVFVAMPRMLRELEADPDSGLLGYQRNLGIRNHILFMYWRSFEDLHEYARDPDQEHLPAWQEYNQEVGSDGDVGIWHETFLVGDGEYEAVYNNMPPFGLGNVSERVPASGQRETAAGRLGRADDDSMPESVDGSAASET</sequence>
<evidence type="ECO:0008006" key="4">
    <source>
        <dbReference type="Google" id="ProtNLM"/>
    </source>
</evidence>
<accession>A0A1H3I5D8</accession>
<dbReference type="InterPro" id="IPR025444">
    <property type="entry name" value="Monooxy_af470"/>
</dbReference>